<sequence>MTEPPRSLRSLPPEGAGSSLGRPGGGPQHAARNYAIVTAAYWGFTLTDGALRMLVLLHFYRLGYSPFTLAFLFLLYEAAGVLANLIGGWLATRFGIARMLTAGLATQIVGFTLLSLLDPGWTAAMSVAWVVVAQGVCGVAKDLTKTASKSAIKITQAEARQAGEGQLFKWVAWFTGSKNAMKGIGFFLGGLLLETLGFRGALWAMAALLALVLVGVVVSLPPMMGRSKASRSAKELFAKNAGINALAAARVVLFGARDVWFVVGVPVFLYSMGWTFTMVGGFLAAWTIGYGLVQALAPQLVRRSADGLSHEVSAARLWSLLLALVPAALAMLVALEVPQLEWVVVAGLALFGFAFAVNSSVHSYLVLAYAGSEKAAEDVGFYYAANALGRFIGTLLSGLLYQWGGLLYALVGSALMLAACWLITLA</sequence>
<dbReference type="InterPro" id="IPR036259">
    <property type="entry name" value="MFS_trans_sf"/>
</dbReference>
<dbReference type="Proteomes" id="UP000536534">
    <property type="component" value="Unassembled WGS sequence"/>
</dbReference>
<feature type="transmembrane region" description="Helical" evidence="5">
    <location>
        <begin position="406"/>
        <end position="425"/>
    </location>
</feature>
<dbReference type="GO" id="GO:0022857">
    <property type="term" value="F:transmembrane transporter activity"/>
    <property type="evidence" value="ECO:0007669"/>
    <property type="project" value="InterPro"/>
</dbReference>
<dbReference type="Pfam" id="PF07690">
    <property type="entry name" value="MFS_1"/>
    <property type="match status" value="1"/>
</dbReference>
<feature type="transmembrane region" description="Helical" evidence="5">
    <location>
        <begin position="202"/>
        <end position="224"/>
    </location>
</feature>
<name>A0A7X7LY93_9RHOO</name>
<keyword evidence="1 5" id="KW-0812">Transmembrane</keyword>
<accession>A0A7X7LY93</accession>
<gene>
    <name evidence="6" type="primary">arsJ</name>
    <name evidence="6" type="ORF">GX576_13810</name>
</gene>
<evidence type="ECO:0000256" key="2">
    <source>
        <dbReference type="ARBA" id="ARBA00022989"/>
    </source>
</evidence>
<feature type="transmembrane region" description="Helical" evidence="5">
    <location>
        <begin position="66"/>
        <end position="87"/>
    </location>
</feature>
<keyword evidence="2 5" id="KW-1133">Transmembrane helix</keyword>
<dbReference type="NCBIfam" id="NF033734">
    <property type="entry name" value="MFS_ArsJ"/>
    <property type="match status" value="1"/>
</dbReference>
<feature type="non-terminal residue" evidence="6">
    <location>
        <position position="426"/>
    </location>
</feature>
<dbReference type="Gene3D" id="1.20.1250.20">
    <property type="entry name" value="MFS general substrate transporter like domains"/>
    <property type="match status" value="1"/>
</dbReference>
<feature type="transmembrane region" description="Helical" evidence="5">
    <location>
        <begin position="179"/>
        <end position="196"/>
    </location>
</feature>
<evidence type="ECO:0000256" key="4">
    <source>
        <dbReference type="SAM" id="MobiDB-lite"/>
    </source>
</evidence>
<dbReference type="InterPro" id="IPR047769">
    <property type="entry name" value="MFS_ArsJ"/>
</dbReference>
<dbReference type="EMBL" id="JAAYYV010000385">
    <property type="protein sequence ID" value="NLF55447.1"/>
    <property type="molecule type" value="Genomic_DNA"/>
</dbReference>
<dbReference type="SUPFAM" id="SSF103473">
    <property type="entry name" value="MFS general substrate transporter"/>
    <property type="match status" value="1"/>
</dbReference>
<evidence type="ECO:0000313" key="6">
    <source>
        <dbReference type="EMBL" id="NLF55447.1"/>
    </source>
</evidence>
<dbReference type="PANTHER" id="PTHR23547">
    <property type="entry name" value="MAJOR FACILITATOR SUPERFAMILY DOMAIN, GENERAL SUBSTRATE TRANSPORTER"/>
    <property type="match status" value="1"/>
</dbReference>
<dbReference type="PANTHER" id="PTHR23547:SF1">
    <property type="entry name" value="MAJOR FACILITATOR SUPERFAMILY MFS_1"/>
    <property type="match status" value="1"/>
</dbReference>
<reference evidence="6 7" key="1">
    <citation type="journal article" date="2020" name="Biotechnol. Biofuels">
        <title>New insights from the biogas microbiome by comprehensive genome-resolved metagenomics of nearly 1600 species originating from multiple anaerobic digesters.</title>
        <authorList>
            <person name="Campanaro S."/>
            <person name="Treu L."/>
            <person name="Rodriguez-R L.M."/>
            <person name="Kovalovszki A."/>
            <person name="Ziels R.M."/>
            <person name="Maus I."/>
            <person name="Zhu X."/>
            <person name="Kougias P.G."/>
            <person name="Basile A."/>
            <person name="Luo G."/>
            <person name="Schluter A."/>
            <person name="Konstantinidis K.T."/>
            <person name="Angelidaki I."/>
        </authorList>
    </citation>
    <scope>NUCLEOTIDE SEQUENCE [LARGE SCALE GENOMIC DNA]</scope>
    <source>
        <strain evidence="6">AS06rmzACSIP_256</strain>
    </source>
</reference>
<comment type="caution">
    <text evidence="6">The sequence shown here is derived from an EMBL/GenBank/DDBJ whole genome shotgun (WGS) entry which is preliminary data.</text>
</comment>
<feature type="region of interest" description="Disordered" evidence="4">
    <location>
        <begin position="1"/>
        <end position="26"/>
    </location>
</feature>
<feature type="transmembrane region" description="Helical" evidence="5">
    <location>
        <begin position="99"/>
        <end position="117"/>
    </location>
</feature>
<feature type="transmembrane region" description="Helical" evidence="5">
    <location>
        <begin position="268"/>
        <end position="293"/>
    </location>
</feature>
<dbReference type="InterPro" id="IPR011701">
    <property type="entry name" value="MFS"/>
</dbReference>
<dbReference type="AlphaFoldDB" id="A0A7X7LY93"/>
<evidence type="ECO:0000256" key="5">
    <source>
        <dbReference type="SAM" id="Phobius"/>
    </source>
</evidence>
<feature type="transmembrane region" description="Helical" evidence="5">
    <location>
        <begin position="314"/>
        <end position="335"/>
    </location>
</feature>
<feature type="transmembrane region" description="Helical" evidence="5">
    <location>
        <begin position="236"/>
        <end position="256"/>
    </location>
</feature>
<evidence type="ECO:0000256" key="1">
    <source>
        <dbReference type="ARBA" id="ARBA00022692"/>
    </source>
</evidence>
<evidence type="ECO:0000256" key="3">
    <source>
        <dbReference type="ARBA" id="ARBA00023136"/>
    </source>
</evidence>
<keyword evidence="3 5" id="KW-0472">Membrane</keyword>
<feature type="transmembrane region" description="Helical" evidence="5">
    <location>
        <begin position="379"/>
        <end position="400"/>
    </location>
</feature>
<evidence type="ECO:0000313" key="7">
    <source>
        <dbReference type="Proteomes" id="UP000536534"/>
    </source>
</evidence>
<organism evidence="6 7">
    <name type="scientific">Thauera phenolivorans</name>
    <dbReference type="NCBI Taxonomy" id="1792543"/>
    <lineage>
        <taxon>Bacteria</taxon>
        <taxon>Pseudomonadati</taxon>
        <taxon>Pseudomonadota</taxon>
        <taxon>Betaproteobacteria</taxon>
        <taxon>Rhodocyclales</taxon>
        <taxon>Zoogloeaceae</taxon>
        <taxon>Thauera</taxon>
    </lineage>
</organism>
<feature type="transmembrane region" description="Helical" evidence="5">
    <location>
        <begin position="39"/>
        <end position="60"/>
    </location>
</feature>
<proteinExistence type="predicted"/>
<protein>
    <submittedName>
        <fullName evidence="6">Organoarsenical effux MFS transporter ArsJ</fullName>
    </submittedName>
</protein>
<feature type="transmembrane region" description="Helical" evidence="5">
    <location>
        <begin position="341"/>
        <end position="367"/>
    </location>
</feature>
<feature type="transmembrane region" description="Helical" evidence="5">
    <location>
        <begin position="123"/>
        <end position="140"/>
    </location>
</feature>